<dbReference type="Gene3D" id="3.30.40.10">
    <property type="entry name" value="Zinc/RING finger domain, C3HC4 (zinc finger)"/>
    <property type="match status" value="1"/>
</dbReference>
<dbReference type="SUPFAM" id="SSF57850">
    <property type="entry name" value="RING/U-box"/>
    <property type="match status" value="1"/>
</dbReference>
<dbReference type="InterPro" id="IPR001841">
    <property type="entry name" value="Znf_RING"/>
</dbReference>
<evidence type="ECO:0000259" key="5">
    <source>
        <dbReference type="PROSITE" id="PS50089"/>
    </source>
</evidence>
<reference evidence="7" key="1">
    <citation type="submission" date="2017-02" db="UniProtKB">
        <authorList>
            <consortium name="WormBaseParasite"/>
        </authorList>
    </citation>
    <scope>IDENTIFICATION</scope>
</reference>
<keyword evidence="1 3" id="KW-0863">Zinc-finger</keyword>
<dbReference type="AlphaFoldDB" id="A0A0M3I778"/>
<feature type="region of interest" description="Disordered" evidence="4">
    <location>
        <begin position="22"/>
        <end position="66"/>
    </location>
</feature>
<feature type="compositionally biased region" description="Basic and acidic residues" evidence="4">
    <location>
        <begin position="26"/>
        <end position="46"/>
    </location>
</feature>
<evidence type="ECO:0000256" key="2">
    <source>
        <dbReference type="ARBA" id="ARBA00022833"/>
    </source>
</evidence>
<dbReference type="PROSITE" id="PS50089">
    <property type="entry name" value="ZF_RING_2"/>
    <property type="match status" value="1"/>
</dbReference>
<keyword evidence="1 3" id="KW-0479">Metal-binding</keyword>
<evidence type="ECO:0000313" key="7">
    <source>
        <dbReference type="WBParaSite" id="ALUE_0001300401-mRNA-1"/>
    </source>
</evidence>
<name>A0A0M3I778_ASCLU</name>
<dbReference type="InterPro" id="IPR013083">
    <property type="entry name" value="Znf_RING/FYVE/PHD"/>
</dbReference>
<protein>
    <submittedName>
        <fullName evidence="7">RING-type domain-containing protein</fullName>
    </submittedName>
</protein>
<sequence length="124" mass="14327">MSTEGSKATCRECGRSCDCPPAVDNTLKETKQKEVSKTSEAKEGRTHRTHHHHHHHHTAHSGGHRHEYKMLDEEDICVICGKEKATMRFNPCRHRNSCTNCAPRLTKCPKCSEFIMYRERQLRS</sequence>
<feature type="domain" description="RING-type" evidence="5">
    <location>
        <begin position="77"/>
        <end position="112"/>
    </location>
</feature>
<keyword evidence="2" id="KW-0862">Zinc</keyword>
<feature type="compositionally biased region" description="Basic residues" evidence="4">
    <location>
        <begin position="47"/>
        <end position="63"/>
    </location>
</feature>
<evidence type="ECO:0000256" key="3">
    <source>
        <dbReference type="PROSITE-ProRule" id="PRU00175"/>
    </source>
</evidence>
<evidence type="ECO:0000256" key="4">
    <source>
        <dbReference type="SAM" id="MobiDB-lite"/>
    </source>
</evidence>
<dbReference type="Pfam" id="PF13920">
    <property type="entry name" value="zf-C3HC4_3"/>
    <property type="match status" value="1"/>
</dbReference>
<dbReference type="GO" id="GO:0008270">
    <property type="term" value="F:zinc ion binding"/>
    <property type="evidence" value="ECO:0007669"/>
    <property type="project" value="UniProtKB-KW"/>
</dbReference>
<organism evidence="6 7">
    <name type="scientific">Ascaris lumbricoides</name>
    <name type="common">Giant roundworm</name>
    <dbReference type="NCBI Taxonomy" id="6252"/>
    <lineage>
        <taxon>Eukaryota</taxon>
        <taxon>Metazoa</taxon>
        <taxon>Ecdysozoa</taxon>
        <taxon>Nematoda</taxon>
        <taxon>Chromadorea</taxon>
        <taxon>Rhabditida</taxon>
        <taxon>Spirurina</taxon>
        <taxon>Ascaridomorpha</taxon>
        <taxon>Ascaridoidea</taxon>
        <taxon>Ascarididae</taxon>
        <taxon>Ascaris</taxon>
    </lineage>
</organism>
<keyword evidence="6" id="KW-1185">Reference proteome</keyword>
<dbReference type="WBParaSite" id="ALUE_0001300401-mRNA-1">
    <property type="protein sequence ID" value="ALUE_0001300401-mRNA-1"/>
    <property type="gene ID" value="ALUE_0001300401"/>
</dbReference>
<proteinExistence type="predicted"/>
<dbReference type="Proteomes" id="UP000036681">
    <property type="component" value="Unplaced"/>
</dbReference>
<evidence type="ECO:0000256" key="1">
    <source>
        <dbReference type="ARBA" id="ARBA00022771"/>
    </source>
</evidence>
<evidence type="ECO:0000313" key="6">
    <source>
        <dbReference type="Proteomes" id="UP000036681"/>
    </source>
</evidence>
<accession>A0A0M3I778</accession>